<comment type="caution">
    <text evidence="2">The sequence shown here is derived from an EMBL/GenBank/DDBJ whole genome shotgun (WGS) entry which is preliminary data.</text>
</comment>
<evidence type="ECO:0000313" key="2">
    <source>
        <dbReference type="EMBL" id="OGD86461.1"/>
    </source>
</evidence>
<evidence type="ECO:0000313" key="3">
    <source>
        <dbReference type="Proteomes" id="UP000176628"/>
    </source>
</evidence>
<name>A0A1F5G3L8_9BACT</name>
<feature type="domain" description="Methyltransferase type 11" evidence="1">
    <location>
        <begin position="88"/>
        <end position="167"/>
    </location>
</feature>
<dbReference type="Gene3D" id="3.40.50.150">
    <property type="entry name" value="Vaccinia Virus protein VP39"/>
    <property type="match status" value="1"/>
</dbReference>
<reference evidence="2 3" key="1">
    <citation type="journal article" date="2016" name="Nat. Commun.">
        <title>Thousands of microbial genomes shed light on interconnected biogeochemical processes in an aquifer system.</title>
        <authorList>
            <person name="Anantharaman K."/>
            <person name="Brown C.T."/>
            <person name="Hug L.A."/>
            <person name="Sharon I."/>
            <person name="Castelle C.J."/>
            <person name="Probst A.J."/>
            <person name="Thomas B.C."/>
            <person name="Singh A."/>
            <person name="Wilkins M.J."/>
            <person name="Karaoz U."/>
            <person name="Brodie E.L."/>
            <person name="Williams K.H."/>
            <person name="Hubbard S.S."/>
            <person name="Banfield J.F."/>
        </authorList>
    </citation>
    <scope>NUCLEOTIDE SEQUENCE [LARGE SCALE GENOMIC DNA]</scope>
</reference>
<dbReference type="InterPro" id="IPR029063">
    <property type="entry name" value="SAM-dependent_MTases_sf"/>
</dbReference>
<dbReference type="GO" id="GO:0008757">
    <property type="term" value="F:S-adenosylmethionine-dependent methyltransferase activity"/>
    <property type="evidence" value="ECO:0007669"/>
    <property type="project" value="InterPro"/>
</dbReference>
<evidence type="ECO:0000259" key="1">
    <source>
        <dbReference type="Pfam" id="PF08241"/>
    </source>
</evidence>
<dbReference type="Proteomes" id="UP000176628">
    <property type="component" value="Unassembled WGS sequence"/>
</dbReference>
<organism evidence="2 3">
    <name type="scientific">Candidatus Curtissbacteria bacterium RBG_16_39_7</name>
    <dbReference type="NCBI Taxonomy" id="1797707"/>
    <lineage>
        <taxon>Bacteria</taxon>
        <taxon>Candidatus Curtissiibacteriota</taxon>
    </lineage>
</organism>
<proteinExistence type="predicted"/>
<dbReference type="PANTHER" id="PTHR43591:SF24">
    <property type="entry name" value="2-METHOXY-6-POLYPRENYL-1,4-BENZOQUINOL METHYLASE, MITOCHONDRIAL"/>
    <property type="match status" value="1"/>
</dbReference>
<sequence length="256" mass="28863">MNDLEIAKILACPNCKKKLKVVNDSAKCSQCKTTFSKIDGIWSLITLRNKNVATAAQGYDRLHREPWYKIPDGSYEILASIARGNKTLDIACGQGFIEELSPETVGLDFSFTSLKQARKKGAKHLVWAAAENLPFVDNAFDLSICAGSLEHFTNVQKAILEMARVSKIQVLTVHREFEFPFAPQIRILTTKLLGVKNQPIEKPLRWGELKEMLKKAKLHVIFKGFWTLPVNFGQVLKVLPVFENIPSSFFVITTKR</sequence>
<dbReference type="EMBL" id="MFAV01000019">
    <property type="protein sequence ID" value="OGD86461.1"/>
    <property type="molecule type" value="Genomic_DNA"/>
</dbReference>
<protein>
    <recommendedName>
        <fullName evidence="1">Methyltransferase type 11 domain-containing protein</fullName>
    </recommendedName>
</protein>
<dbReference type="SUPFAM" id="SSF53335">
    <property type="entry name" value="S-adenosyl-L-methionine-dependent methyltransferases"/>
    <property type="match status" value="1"/>
</dbReference>
<dbReference type="PANTHER" id="PTHR43591">
    <property type="entry name" value="METHYLTRANSFERASE"/>
    <property type="match status" value="1"/>
</dbReference>
<gene>
    <name evidence="2" type="ORF">A2Z23_00660</name>
</gene>
<dbReference type="Pfam" id="PF08241">
    <property type="entry name" value="Methyltransf_11"/>
    <property type="match status" value="1"/>
</dbReference>
<accession>A0A1F5G3L8</accession>
<dbReference type="AlphaFoldDB" id="A0A1F5G3L8"/>
<dbReference type="InterPro" id="IPR013216">
    <property type="entry name" value="Methyltransf_11"/>
</dbReference>